<evidence type="ECO:0000313" key="3">
    <source>
        <dbReference type="Proteomes" id="UP001367676"/>
    </source>
</evidence>
<keyword evidence="3" id="KW-1185">Reference proteome</keyword>
<comment type="caution">
    <text evidence="2">The sequence shown here is derived from an EMBL/GenBank/DDBJ whole genome shotgun (WGS) entry which is preliminary data.</text>
</comment>
<evidence type="ECO:0000313" key="2">
    <source>
        <dbReference type="EMBL" id="KAK7580770.1"/>
    </source>
</evidence>
<feature type="compositionally biased region" description="Polar residues" evidence="1">
    <location>
        <begin position="62"/>
        <end position="77"/>
    </location>
</feature>
<evidence type="ECO:0000256" key="1">
    <source>
        <dbReference type="SAM" id="MobiDB-lite"/>
    </source>
</evidence>
<sequence>MGFKTLWGGKPKKRTGTPKSDSLNFSVSDSENSYKMEMLEVSNEAGAASEAQSGDGAEDSHPINTPSGEPITQNTQNASAEETEAPAAETTTTSEESETAPGESAEPEHTDDIADVSEMNRLPEEPPRVMPVISTDHSHETPAPRPRRSRATTVGTTPQPEDSYESQERKERQEAMVRLWRRATTPKKLPFPSRYPGYLKEPPELSYEETHASIKRRNYNDTRIKEHRDVPFKRDDSKVKHLSPKANRALELRSKFIRREPLVSQYFSEHFNAHKKPPFRNTNVKYYKDM</sequence>
<accession>A0AAN9TBF9</accession>
<feature type="compositionally biased region" description="Low complexity" evidence="1">
    <location>
        <begin position="85"/>
        <end position="104"/>
    </location>
</feature>
<feature type="compositionally biased region" description="Polar residues" evidence="1">
    <location>
        <begin position="20"/>
        <end position="31"/>
    </location>
</feature>
<feature type="region of interest" description="Disordered" evidence="1">
    <location>
        <begin position="1"/>
        <end position="173"/>
    </location>
</feature>
<organism evidence="2 3">
    <name type="scientific">Parthenolecanium corni</name>
    <dbReference type="NCBI Taxonomy" id="536013"/>
    <lineage>
        <taxon>Eukaryota</taxon>
        <taxon>Metazoa</taxon>
        <taxon>Ecdysozoa</taxon>
        <taxon>Arthropoda</taxon>
        <taxon>Hexapoda</taxon>
        <taxon>Insecta</taxon>
        <taxon>Pterygota</taxon>
        <taxon>Neoptera</taxon>
        <taxon>Paraneoptera</taxon>
        <taxon>Hemiptera</taxon>
        <taxon>Sternorrhyncha</taxon>
        <taxon>Coccoidea</taxon>
        <taxon>Coccidae</taxon>
        <taxon>Parthenolecanium</taxon>
    </lineage>
</organism>
<dbReference type="EMBL" id="JBBCAQ010000034">
    <property type="protein sequence ID" value="KAK7580770.1"/>
    <property type="molecule type" value="Genomic_DNA"/>
</dbReference>
<dbReference type="AlphaFoldDB" id="A0AAN9TBF9"/>
<proteinExistence type="predicted"/>
<protein>
    <submittedName>
        <fullName evidence="2">Uncharacterized protein</fullName>
    </submittedName>
</protein>
<name>A0AAN9TBF9_9HEMI</name>
<gene>
    <name evidence="2" type="ORF">V9T40_001399</name>
</gene>
<dbReference type="Proteomes" id="UP001367676">
    <property type="component" value="Unassembled WGS sequence"/>
</dbReference>
<reference evidence="2 3" key="1">
    <citation type="submission" date="2024-03" db="EMBL/GenBank/DDBJ databases">
        <title>Adaptation during the transition from Ophiocordyceps entomopathogen to insect associate is accompanied by gene loss and intensified selection.</title>
        <authorList>
            <person name="Ward C.M."/>
            <person name="Onetto C.A."/>
            <person name="Borneman A.R."/>
        </authorList>
    </citation>
    <scope>NUCLEOTIDE SEQUENCE [LARGE SCALE GENOMIC DNA]</scope>
    <source>
        <strain evidence="2">AWRI1</strain>
        <tissue evidence="2">Single Adult Female</tissue>
    </source>
</reference>